<keyword evidence="2" id="KW-1133">Transmembrane helix</keyword>
<gene>
    <name evidence="3" type="ORF">F957_01399</name>
</gene>
<evidence type="ECO:0000313" key="3">
    <source>
        <dbReference type="EMBL" id="EPF88112.1"/>
    </source>
</evidence>
<organism evidence="3 4">
    <name type="scientific">Acinetobacter gyllenbergii CIP 110306 = MTCC 11365</name>
    <dbReference type="NCBI Taxonomy" id="1217657"/>
    <lineage>
        <taxon>Bacteria</taxon>
        <taxon>Pseudomonadati</taxon>
        <taxon>Pseudomonadota</taxon>
        <taxon>Gammaproteobacteria</taxon>
        <taxon>Moraxellales</taxon>
        <taxon>Moraxellaceae</taxon>
        <taxon>Acinetobacter</taxon>
    </lineage>
</organism>
<dbReference type="PANTHER" id="PTHR35813">
    <property type="entry name" value="INNER MEMBRANE PROTEIN YBAN"/>
    <property type="match status" value="1"/>
</dbReference>
<dbReference type="AlphaFoldDB" id="A0A829HJ87"/>
<keyword evidence="4" id="KW-1185">Reference proteome</keyword>
<reference evidence="3 4" key="1">
    <citation type="submission" date="2013-06" db="EMBL/GenBank/DDBJ databases">
        <title>The Genome Sequence of Acinetobacter gyllenbergii CIP 110306.</title>
        <authorList>
            <consortium name="The Broad Institute Genome Sequencing Platform"/>
            <consortium name="The Broad Institute Genome Sequencing Center for Infectious Disease"/>
            <person name="Cerqueira G."/>
            <person name="Feldgarden M."/>
            <person name="Courvalin P."/>
            <person name="Perichon B."/>
            <person name="Grillot-Courvalin C."/>
            <person name="Clermont D."/>
            <person name="Rocha E."/>
            <person name="Yoon E.-J."/>
            <person name="Nemec A."/>
            <person name="Young S.K."/>
            <person name="Zeng Q."/>
            <person name="Gargeya S."/>
            <person name="Fitzgerald M."/>
            <person name="Abouelleil A."/>
            <person name="Alvarado L."/>
            <person name="Berlin A.M."/>
            <person name="Chapman S.B."/>
            <person name="Dewar J."/>
            <person name="Goldberg J."/>
            <person name="Griggs A."/>
            <person name="Gujja S."/>
            <person name="Hansen M."/>
            <person name="Howarth C."/>
            <person name="Imamovic A."/>
            <person name="Larimer J."/>
            <person name="McCowan C."/>
            <person name="Murphy C."/>
            <person name="Pearson M."/>
            <person name="Priest M."/>
            <person name="Roberts A."/>
            <person name="Saif S."/>
            <person name="Shea T."/>
            <person name="Sykes S."/>
            <person name="Wortman J."/>
            <person name="Nusbaum C."/>
            <person name="Birren B."/>
        </authorList>
    </citation>
    <scope>NUCLEOTIDE SEQUENCE [LARGE SCALE GENOMIC DNA]</scope>
    <source>
        <strain evidence="3 4">CIP 110306</strain>
    </source>
</reference>
<keyword evidence="2" id="KW-0472">Membrane</keyword>
<dbReference type="GeneID" id="99058519"/>
<comment type="caution">
    <text evidence="3">The sequence shown here is derived from an EMBL/GenBank/DDBJ whole genome shotgun (WGS) entry which is preliminary data.</text>
</comment>
<dbReference type="EMBL" id="ATGG01000011">
    <property type="protein sequence ID" value="EPF88112.1"/>
    <property type="molecule type" value="Genomic_DNA"/>
</dbReference>
<evidence type="ECO:0008006" key="5">
    <source>
        <dbReference type="Google" id="ProtNLM"/>
    </source>
</evidence>
<dbReference type="RefSeq" id="WP_016660252.1">
    <property type="nucleotide sequence ID" value="NZ_ASQH01000001.1"/>
</dbReference>
<keyword evidence="2" id="KW-0812">Transmembrane</keyword>
<dbReference type="GO" id="GO:0005886">
    <property type="term" value="C:plasma membrane"/>
    <property type="evidence" value="ECO:0007669"/>
    <property type="project" value="TreeGrafter"/>
</dbReference>
<evidence type="ECO:0000313" key="4">
    <source>
        <dbReference type="Proteomes" id="UP000014523"/>
    </source>
</evidence>
<sequence length="156" mass="17713">MQKDASLAQQTKGEDSVHAEPSPCIHKVKLHASPLVRGAYIVLTILCLILAVLGIILPGVPSLDFLFLATFFAARSSSRLHQWLLQNRYVNLLMMQYQGGFKKISRLRKFMLTFSCVLISISLFFSSIHMHLKLSLLLILLICLVWIWSRSEKIES</sequence>
<proteinExistence type="predicted"/>
<name>A0A829HJ87_9GAMM</name>
<dbReference type="PANTHER" id="PTHR35813:SF1">
    <property type="entry name" value="INNER MEMBRANE PROTEIN YBAN"/>
    <property type="match status" value="1"/>
</dbReference>
<feature type="transmembrane region" description="Helical" evidence="2">
    <location>
        <begin position="106"/>
        <end position="125"/>
    </location>
</feature>
<protein>
    <recommendedName>
        <fullName evidence="5">DUF454 domain-containing protein</fullName>
    </recommendedName>
</protein>
<dbReference type="Pfam" id="PF04304">
    <property type="entry name" value="DUF454"/>
    <property type="match status" value="1"/>
</dbReference>
<evidence type="ECO:0000256" key="2">
    <source>
        <dbReference type="SAM" id="Phobius"/>
    </source>
</evidence>
<feature type="transmembrane region" description="Helical" evidence="2">
    <location>
        <begin position="39"/>
        <end position="59"/>
    </location>
</feature>
<dbReference type="InterPro" id="IPR007401">
    <property type="entry name" value="DUF454"/>
</dbReference>
<accession>A0A829HJ87</accession>
<feature type="transmembrane region" description="Helical" evidence="2">
    <location>
        <begin position="131"/>
        <end position="149"/>
    </location>
</feature>
<dbReference type="Proteomes" id="UP000014523">
    <property type="component" value="Unassembled WGS sequence"/>
</dbReference>
<evidence type="ECO:0000256" key="1">
    <source>
        <dbReference type="SAM" id="MobiDB-lite"/>
    </source>
</evidence>
<feature type="region of interest" description="Disordered" evidence="1">
    <location>
        <begin position="1"/>
        <end position="20"/>
    </location>
</feature>